<comment type="caution">
    <text evidence="6">The sequence shown here is derived from an EMBL/GenBank/DDBJ whole genome shotgun (WGS) entry which is preliminary data.</text>
</comment>
<accession>A0A081BDH6</accession>
<dbReference type="EMBL" id="BBIO01000014">
    <property type="protein sequence ID" value="GAK46094.1"/>
    <property type="molecule type" value="Genomic_DNA"/>
</dbReference>
<dbReference type="Pfam" id="PF08479">
    <property type="entry name" value="POTRA_2"/>
    <property type="match status" value="1"/>
</dbReference>
<dbReference type="eggNOG" id="COG2831">
    <property type="taxonomic scope" value="Bacteria"/>
</dbReference>
<feature type="domain" description="Haemolysin activator HlyB C-terminal" evidence="4">
    <location>
        <begin position="228"/>
        <end position="562"/>
    </location>
</feature>
<evidence type="ECO:0000313" key="6">
    <source>
        <dbReference type="EMBL" id="GAK46094.1"/>
    </source>
</evidence>
<keyword evidence="7" id="KW-1185">Reference proteome</keyword>
<gene>
    <name evidence="6" type="ORF">M2A_2593</name>
</gene>
<dbReference type="PANTHER" id="PTHR34597:SF3">
    <property type="entry name" value="OUTER MEMBRANE TRANSPORTER CDIB"/>
    <property type="match status" value="1"/>
</dbReference>
<keyword evidence="1" id="KW-1134">Transmembrane beta strand</keyword>
<evidence type="ECO:0000259" key="5">
    <source>
        <dbReference type="Pfam" id="PF08479"/>
    </source>
</evidence>
<dbReference type="Pfam" id="PF03865">
    <property type="entry name" value="ShlB"/>
    <property type="match status" value="1"/>
</dbReference>
<keyword evidence="2" id="KW-0812">Transmembrane</keyword>
<dbReference type="GO" id="GO:0046819">
    <property type="term" value="P:protein secretion by the type V secretion system"/>
    <property type="evidence" value="ECO:0007669"/>
    <property type="project" value="TreeGrafter"/>
</dbReference>
<dbReference type="InterPro" id="IPR013686">
    <property type="entry name" value="Polypept-transport_assoc_ShlB"/>
</dbReference>
<keyword evidence="3" id="KW-0998">Cell outer membrane</keyword>
<dbReference type="PANTHER" id="PTHR34597">
    <property type="entry name" value="SLR1661 PROTEIN"/>
    <property type="match status" value="1"/>
</dbReference>
<evidence type="ECO:0000256" key="3">
    <source>
        <dbReference type="ARBA" id="ARBA00023237"/>
    </source>
</evidence>
<reference evidence="6 7" key="1">
    <citation type="submission" date="2014-07" db="EMBL/GenBank/DDBJ databases">
        <title>Tepidicaulis marinum gen. nov., sp. nov., a novel marine bacterium denitrifying nitrate to nitrous oxide strictly under microaerobic conditions.</title>
        <authorList>
            <person name="Takeuchi M."/>
            <person name="Yamagishi T."/>
            <person name="Kamagata Y."/>
            <person name="Oshima K."/>
            <person name="Hattori M."/>
            <person name="Katayama T."/>
            <person name="Hanada S."/>
            <person name="Tamaki H."/>
            <person name="Marumo K."/>
            <person name="Maeda H."/>
            <person name="Nedachi M."/>
            <person name="Iwasaki W."/>
            <person name="Suwa Y."/>
            <person name="Sakata S."/>
        </authorList>
    </citation>
    <scope>NUCLEOTIDE SEQUENCE [LARGE SCALE GENOMIC DNA]</scope>
    <source>
        <strain evidence="6 7">MA2</strain>
    </source>
</reference>
<dbReference type="GO" id="GO:0098046">
    <property type="term" value="C:type V protein secretion system complex"/>
    <property type="evidence" value="ECO:0007669"/>
    <property type="project" value="TreeGrafter"/>
</dbReference>
<evidence type="ECO:0000256" key="2">
    <source>
        <dbReference type="ARBA" id="ARBA00022692"/>
    </source>
</evidence>
<evidence type="ECO:0000313" key="7">
    <source>
        <dbReference type="Proteomes" id="UP000028702"/>
    </source>
</evidence>
<sequence>MGEQLEEARRRRLRYMVPVLALLMPAFGGMAQAADEDFERIAPQEAPPLEGGGTLTVPDALEEPDGEAGDVILPALKGIVVRAEGGAIEAGGVDRPGIDAASLGREEAEVRTALEPFLGKPFHQGDIGKISRAIVTVYREAGRPFVDVSFPPQDVTAGTVQVLVTEFRLGQIEVAGNTWFSEAQYRDGIGIRPGAPVEIERLKQGINQLNANPFRRVDAVLKPGASPGATDIALQAEDRFPLRVYASYDNTGTPLTDRDRWSLGFNWGNAFWLGHQLSYQVTTSGDLLQERDRGAGQSDDLRFEAHSFTYTAPLPWLDTLQLFGSHVEQVPDLGPFFGQEGLSYQLSARYRHALPSLSFASHSVSLGFDHKSTNNNLSFGGTQIFANTTNVDQFLLNYEASAVDPYGQTTLVNSLVWGPGGFNSHNTDDAFAGSGTAFAEASYLYDTLELTRATRLPKEASWVLRVKGQISDGNLLPSEQLGGGGVDSVRGYEERAVNRAQGILVSNELRSPPFPVLGQGFDWAEVRMQLVGFWDYAYLSDKDRQPNLSKSVTLQSVGVGARYVLDRYLSVRFDYGWQLRELPGASDEGQLGTVSVTLSY</sequence>
<organism evidence="6 7">
    <name type="scientific">Tepidicaulis marinus</name>
    <dbReference type="NCBI Taxonomy" id="1333998"/>
    <lineage>
        <taxon>Bacteria</taxon>
        <taxon>Pseudomonadati</taxon>
        <taxon>Pseudomonadota</taxon>
        <taxon>Alphaproteobacteria</taxon>
        <taxon>Hyphomicrobiales</taxon>
        <taxon>Parvibaculaceae</taxon>
        <taxon>Tepidicaulis</taxon>
    </lineage>
</organism>
<dbReference type="InterPro" id="IPR005565">
    <property type="entry name" value="Hemolysn_activator_HlyB_C"/>
</dbReference>
<name>A0A081BDH6_9HYPH</name>
<dbReference type="InterPro" id="IPR051544">
    <property type="entry name" value="TPS_OM_transporter"/>
</dbReference>
<proteinExistence type="predicted"/>
<dbReference type="RefSeq" id="WP_197052930.1">
    <property type="nucleotide sequence ID" value="NZ_BBIO01000014.1"/>
</dbReference>
<dbReference type="Gene3D" id="2.40.160.50">
    <property type="entry name" value="membrane protein fhac: a member of the omp85/tpsb transporter family"/>
    <property type="match status" value="1"/>
</dbReference>
<dbReference type="AlphaFoldDB" id="A0A081BDH6"/>
<dbReference type="Proteomes" id="UP000028702">
    <property type="component" value="Unassembled WGS sequence"/>
</dbReference>
<dbReference type="STRING" id="1333998.M2A_2593"/>
<protein>
    <submittedName>
        <fullName evidence="6">Polypeptide-transport-associated domain protein ShlB-type</fullName>
    </submittedName>
</protein>
<dbReference type="Gene3D" id="3.10.20.310">
    <property type="entry name" value="membrane protein fhac"/>
    <property type="match status" value="1"/>
</dbReference>
<evidence type="ECO:0000256" key="1">
    <source>
        <dbReference type="ARBA" id="ARBA00022452"/>
    </source>
</evidence>
<evidence type="ECO:0000259" key="4">
    <source>
        <dbReference type="Pfam" id="PF03865"/>
    </source>
</evidence>
<dbReference type="GO" id="GO:0008320">
    <property type="term" value="F:protein transmembrane transporter activity"/>
    <property type="evidence" value="ECO:0007669"/>
    <property type="project" value="TreeGrafter"/>
</dbReference>
<feature type="domain" description="Polypeptide-transport-associated ShlB-type" evidence="5">
    <location>
        <begin position="107"/>
        <end position="166"/>
    </location>
</feature>
<keyword evidence="1" id="KW-0472">Membrane</keyword>